<gene>
    <name evidence="1" type="ORF">FO435_04710</name>
</gene>
<dbReference type="RefSeq" id="WP_106443979.1">
    <property type="nucleotide sequence ID" value="NZ_CP027427.1"/>
</dbReference>
<comment type="caution">
    <text evidence="1">The sequence shown here is derived from an EMBL/GenBank/DDBJ whole genome shotgun (WGS) entry which is preliminary data.</text>
</comment>
<dbReference type="AlphaFoldDB" id="A0A9Q8N8W6"/>
<dbReference type="Proteomes" id="UP000320012">
    <property type="component" value="Unassembled WGS sequence"/>
</dbReference>
<name>A0A9Q8N8W6_9LACO</name>
<protein>
    <submittedName>
        <fullName evidence="1">Uncharacterized protein</fullName>
    </submittedName>
</protein>
<evidence type="ECO:0000313" key="1">
    <source>
        <dbReference type="EMBL" id="TVV27224.1"/>
    </source>
</evidence>
<proteinExistence type="predicted"/>
<evidence type="ECO:0000313" key="2">
    <source>
        <dbReference type="Proteomes" id="UP000320012"/>
    </source>
</evidence>
<reference evidence="1 2" key="1">
    <citation type="submission" date="2019-07" db="EMBL/GenBank/DDBJ databases">
        <title>Genome sequence of Weissella cibaria GK1.</title>
        <authorList>
            <person name="Choi H.-J."/>
        </authorList>
    </citation>
    <scope>NUCLEOTIDE SEQUENCE [LARGE SCALE GENOMIC DNA]</scope>
    <source>
        <strain evidence="1 2">GK1</strain>
    </source>
</reference>
<organism evidence="1 2">
    <name type="scientific">Weissella cibaria</name>
    <dbReference type="NCBI Taxonomy" id="137591"/>
    <lineage>
        <taxon>Bacteria</taxon>
        <taxon>Bacillati</taxon>
        <taxon>Bacillota</taxon>
        <taxon>Bacilli</taxon>
        <taxon>Lactobacillales</taxon>
        <taxon>Lactobacillaceae</taxon>
        <taxon>Weissella</taxon>
    </lineage>
</organism>
<sequence>MKITYIKLERQPVFTNLNYDDIEILAGKKLIKGTIHAEGYHTSSPVKMVVYIHGNVLITRNIRVNTKFQFALQNNIPDNASIRVKLFDRHGNVLSESGEYKQANWQVTNEIPKRIDTEQIGTALRRNLTNNGQFRVINAPNTGLSFMHEMHYNTTLQMEMHKTDVSESSSLTALGRSINPIKKFTTDLMIPTISTELVNWAAPQGSVIHNGILYVVYEDSRHKDFGRIVSFDLGKICGVQEFHNEKNILRILEKKVNRKAYVQGDELRVIKSVKVSSFMNTGHGQAFSYNTKTHSLWLISLMNNKKQMLTQINPSDFSVIKKSEFYFLDSVNNNRIHGERNLAIQKNGDINMISVVNSAETNDTNLKVGDVLLYHGRFSGGKLHLNLSRTVIRSKPGYYTQFLSMDNNSGRLFYLTDGAYLSIPAQKWATNTLLYNDINMGVYATEAGGTREFESQVWWKGRTFILTNRGAELMVGTK</sequence>
<dbReference type="EMBL" id="VNHC01000002">
    <property type="protein sequence ID" value="TVV27224.1"/>
    <property type="molecule type" value="Genomic_DNA"/>
</dbReference>
<accession>A0A9Q8N8W6</accession>